<proteinExistence type="predicted"/>
<feature type="transmembrane region" description="Helical" evidence="1">
    <location>
        <begin position="82"/>
        <end position="99"/>
    </location>
</feature>
<feature type="transmembrane region" description="Helical" evidence="1">
    <location>
        <begin position="34"/>
        <end position="53"/>
    </location>
</feature>
<organism evidence="2 3">
    <name type="scientific">Hirschia litorea</name>
    <dbReference type="NCBI Taxonomy" id="1199156"/>
    <lineage>
        <taxon>Bacteria</taxon>
        <taxon>Pseudomonadati</taxon>
        <taxon>Pseudomonadota</taxon>
        <taxon>Alphaproteobacteria</taxon>
        <taxon>Hyphomonadales</taxon>
        <taxon>Hyphomonadaceae</taxon>
        <taxon>Hirschia</taxon>
    </lineage>
</organism>
<feature type="transmembrane region" description="Helical" evidence="1">
    <location>
        <begin position="242"/>
        <end position="265"/>
    </location>
</feature>
<keyword evidence="3" id="KW-1185">Reference proteome</keyword>
<keyword evidence="1" id="KW-1133">Transmembrane helix</keyword>
<keyword evidence="1" id="KW-0812">Transmembrane</keyword>
<gene>
    <name evidence="2" type="ORF">ACFQS8_09330</name>
</gene>
<feature type="transmembrane region" description="Helical" evidence="1">
    <location>
        <begin position="165"/>
        <end position="182"/>
    </location>
</feature>
<feature type="transmembrane region" description="Helical" evidence="1">
    <location>
        <begin position="188"/>
        <end position="221"/>
    </location>
</feature>
<protein>
    <recommendedName>
        <fullName evidence="4">Glycosyltransferase RgtA/B/C/D-like domain-containing protein</fullName>
    </recommendedName>
</protein>
<keyword evidence="1" id="KW-0472">Membrane</keyword>
<dbReference type="EMBL" id="JBHTBR010000005">
    <property type="protein sequence ID" value="MFC7291815.1"/>
    <property type="molecule type" value="Genomic_DNA"/>
</dbReference>
<dbReference type="RefSeq" id="WP_382167055.1">
    <property type="nucleotide sequence ID" value="NZ_JBHTBR010000005.1"/>
</dbReference>
<reference evidence="3" key="1">
    <citation type="journal article" date="2019" name="Int. J. Syst. Evol. Microbiol.">
        <title>The Global Catalogue of Microorganisms (GCM) 10K type strain sequencing project: providing services to taxonomists for standard genome sequencing and annotation.</title>
        <authorList>
            <consortium name="The Broad Institute Genomics Platform"/>
            <consortium name="The Broad Institute Genome Sequencing Center for Infectious Disease"/>
            <person name="Wu L."/>
            <person name="Ma J."/>
        </authorList>
    </citation>
    <scope>NUCLEOTIDE SEQUENCE [LARGE SCALE GENOMIC DNA]</scope>
    <source>
        <strain evidence="3">CCUG 51308</strain>
    </source>
</reference>
<feature type="transmembrane region" description="Helical" evidence="1">
    <location>
        <begin position="380"/>
        <end position="398"/>
    </location>
</feature>
<evidence type="ECO:0000313" key="3">
    <source>
        <dbReference type="Proteomes" id="UP001596492"/>
    </source>
</evidence>
<evidence type="ECO:0008006" key="4">
    <source>
        <dbReference type="Google" id="ProtNLM"/>
    </source>
</evidence>
<sequence length="566" mass="63186">MAQSYSADVNFNTQSSDNDPVRSASYGIYPKERVIYGCILGYCVLHFLIRLITSPVLTLDEASFALLGQSFQLGYSWDHPPLLTWFFAALNASVGISIASVAALKYILFAVGLCAYYKAALTVFEWMDNEGFLHRRLDLAAGAVGALALIFTLGWAGHEDKIPQILDFSALSLLLLCLTKALTNKGYFWWVAFGITTGISALSHWQLILFPFCLICAAMGMKSLTRPHYDANGDRLSPPAITWIRVGVALAATLVVYTAHGMWLLQDGGPANALTLADFGFGPDIIFTTQEGIKSFLVDRTLALRTSILSAAKFTMPLGVLFLMLFWPMWFAYIYPFFPKREVEEGPFERTWRRLFSYTLRLSIIIICLISLVTGHSLTTPWMLPVFMAFPIWLFFQVQRSGPYFIAMKAFGVIVGLSVVLVMAGRFVDWSEDIMGCAETRCRAYQPISDFSTSLTREGFADGTIVGNEPHLTGNLRSTFPDARMIDLHYPLKAFPPATAGRGACLVVWREQAAMPADLVDFLKSEIRIQDVDTSPQGAIRKNLINSREKHSVLYYRFLKPNKNCK</sequence>
<evidence type="ECO:0000313" key="2">
    <source>
        <dbReference type="EMBL" id="MFC7291815.1"/>
    </source>
</evidence>
<accession>A0ABW2ILT9</accession>
<feature type="transmembrane region" description="Helical" evidence="1">
    <location>
        <begin position="106"/>
        <end position="127"/>
    </location>
</feature>
<evidence type="ECO:0000256" key="1">
    <source>
        <dbReference type="SAM" id="Phobius"/>
    </source>
</evidence>
<feature type="transmembrane region" description="Helical" evidence="1">
    <location>
        <begin position="139"/>
        <end position="158"/>
    </location>
</feature>
<feature type="transmembrane region" description="Helical" evidence="1">
    <location>
        <begin position="314"/>
        <end position="335"/>
    </location>
</feature>
<feature type="transmembrane region" description="Helical" evidence="1">
    <location>
        <begin position="410"/>
        <end position="428"/>
    </location>
</feature>
<name>A0ABW2ILT9_9PROT</name>
<dbReference type="Proteomes" id="UP001596492">
    <property type="component" value="Unassembled WGS sequence"/>
</dbReference>
<comment type="caution">
    <text evidence="2">The sequence shown here is derived from an EMBL/GenBank/DDBJ whole genome shotgun (WGS) entry which is preliminary data.</text>
</comment>
<feature type="transmembrane region" description="Helical" evidence="1">
    <location>
        <begin position="355"/>
        <end position="374"/>
    </location>
</feature>